<proteinExistence type="predicted"/>
<dbReference type="Pfam" id="PF04389">
    <property type="entry name" value="Peptidase_M28"/>
    <property type="match status" value="1"/>
</dbReference>
<dbReference type="EMBL" id="JBCDNA010000001">
    <property type="protein sequence ID" value="MEL4454779.1"/>
    <property type="molecule type" value="Genomic_DNA"/>
</dbReference>
<gene>
    <name evidence="2" type="ORF">AABB81_02645</name>
</gene>
<name>A0ABU9KXF3_9FLAO</name>
<dbReference type="Proteomes" id="UP001474120">
    <property type="component" value="Unassembled WGS sequence"/>
</dbReference>
<comment type="caution">
    <text evidence="2">The sequence shown here is derived from an EMBL/GenBank/DDBJ whole genome shotgun (WGS) entry which is preliminary data.</text>
</comment>
<sequence length="550" mass="60687">MILSRKNTCLIFCLGLLFFTGCEKKETVLSDQNLAKFSESVQAEDIRYHIAVLANDSLKGRLPGTPEYDIAMAYVADRYKELGITPFGNKEGSTYYQTLILRNSTIDTAQSFMISNGKDSLQVGTDYFFLGNANEKESEFSGDLVMAGFAIQAPEYGFNDFENLDVKGKIAVVFLGGPSTLPASERAYLSNTVTKIQTLDRLGAEGVLFVMPGDSNRFKGIYDRMSQRGIHSVLMPDGKALGRSDFGDHLKFGGFVSESFLSELTGISDENWKNYRENAAALDQPSANVQLSGKVVSKFIEFDSANVLGLLEGGELKDEYIVHTAHLDHIGIGKAIDGDSIYNGAHDNASGISAMIEIARLYSNLPSKPKRSVIFAAVTAEEMGLLGSKYLAVNPPVDQQKIIANVNTDMPTLIAPILSVEPLGAEQSSIMEVVERSTQQLNLSIDPDHAPEEVRFVRSDNLNFVLEGIPALRMKYGLKTESSETGLDSVIKAFTKLHYHKPSDELNDETFNFDAAKTYVRLQFMNSYLINVAAEKPSWNEDSFFKKFEK</sequence>
<evidence type="ECO:0000313" key="2">
    <source>
        <dbReference type="EMBL" id="MEL4454779.1"/>
    </source>
</evidence>
<protein>
    <submittedName>
        <fullName evidence="2">M28 family peptidase</fullName>
    </submittedName>
</protein>
<evidence type="ECO:0000259" key="1">
    <source>
        <dbReference type="Pfam" id="PF04389"/>
    </source>
</evidence>
<dbReference type="Gene3D" id="3.50.30.30">
    <property type="match status" value="1"/>
</dbReference>
<evidence type="ECO:0000313" key="3">
    <source>
        <dbReference type="Proteomes" id="UP001474120"/>
    </source>
</evidence>
<feature type="domain" description="Peptidase M28" evidence="1">
    <location>
        <begin position="306"/>
        <end position="508"/>
    </location>
</feature>
<dbReference type="SUPFAM" id="SSF53187">
    <property type="entry name" value="Zn-dependent exopeptidases"/>
    <property type="match status" value="1"/>
</dbReference>
<keyword evidence="3" id="KW-1185">Reference proteome</keyword>
<reference evidence="2 3" key="1">
    <citation type="submission" date="2024-04" db="EMBL/GenBank/DDBJ databases">
        <title>whole genome sequencing of Lutimonas vermicola strain IMCC1616.</title>
        <authorList>
            <person name="Bae S.S."/>
        </authorList>
    </citation>
    <scope>NUCLEOTIDE SEQUENCE [LARGE SCALE GENOMIC DNA]</scope>
    <source>
        <strain evidence="2 3">IMCC1616</strain>
    </source>
</reference>
<dbReference type="RefSeq" id="WP_342158412.1">
    <property type="nucleotide sequence ID" value="NZ_JBCDNA010000001.1"/>
</dbReference>
<dbReference type="PANTHER" id="PTHR12147">
    <property type="entry name" value="METALLOPEPTIDASE M28 FAMILY MEMBER"/>
    <property type="match status" value="1"/>
</dbReference>
<dbReference type="InterPro" id="IPR045175">
    <property type="entry name" value="M28_fam"/>
</dbReference>
<dbReference type="Gene3D" id="3.40.630.10">
    <property type="entry name" value="Zn peptidases"/>
    <property type="match status" value="1"/>
</dbReference>
<accession>A0ABU9KXF3</accession>
<organism evidence="2 3">
    <name type="scientific">Lutimonas vermicola</name>
    <dbReference type="NCBI Taxonomy" id="414288"/>
    <lineage>
        <taxon>Bacteria</taxon>
        <taxon>Pseudomonadati</taxon>
        <taxon>Bacteroidota</taxon>
        <taxon>Flavobacteriia</taxon>
        <taxon>Flavobacteriales</taxon>
        <taxon>Flavobacteriaceae</taxon>
        <taxon>Lutimonas</taxon>
    </lineage>
</organism>
<dbReference type="InterPro" id="IPR007484">
    <property type="entry name" value="Peptidase_M28"/>
</dbReference>
<dbReference type="SUPFAM" id="SSF52025">
    <property type="entry name" value="PA domain"/>
    <property type="match status" value="1"/>
</dbReference>
<dbReference type="InterPro" id="IPR046450">
    <property type="entry name" value="PA_dom_sf"/>
</dbReference>
<dbReference type="PANTHER" id="PTHR12147:SF26">
    <property type="entry name" value="PEPTIDASE M28 DOMAIN-CONTAINING PROTEIN"/>
    <property type="match status" value="1"/>
</dbReference>
<dbReference type="PROSITE" id="PS51257">
    <property type="entry name" value="PROKAR_LIPOPROTEIN"/>
    <property type="match status" value="1"/>
</dbReference>